<proteinExistence type="predicted"/>
<dbReference type="GO" id="GO:0003677">
    <property type="term" value="F:DNA binding"/>
    <property type="evidence" value="ECO:0007669"/>
    <property type="project" value="UniProtKB-KW"/>
</dbReference>
<accession>A0A081BSV1</accession>
<evidence type="ECO:0000256" key="3">
    <source>
        <dbReference type="ARBA" id="ARBA00023163"/>
    </source>
</evidence>
<gene>
    <name evidence="4" type="ORF">U14_05768</name>
</gene>
<dbReference type="PANTHER" id="PTHR36511">
    <property type="entry name" value="MERR FAMILY BACTERIAL REGULATORY PROTEIN"/>
    <property type="match status" value="1"/>
</dbReference>
<keyword evidence="1" id="KW-0805">Transcription regulation</keyword>
<sequence length="104" mass="11213">MKKRNIGQEILEGIQAIKRGEGKSYAVDAPVDAKTIRETMKLSPSAFAALFGVSLKTVQSWETGTQQPRGAAKSLLLVASKYPDVLLELFHDHVGAGQKMSLSA</sequence>
<dbReference type="HOGENOM" id="CLU_144725_3_1_0"/>
<dbReference type="STRING" id="1499966.U14_05768"/>
<dbReference type="SUPFAM" id="SSF47413">
    <property type="entry name" value="lambda repressor-like DNA-binding domains"/>
    <property type="match status" value="1"/>
</dbReference>
<dbReference type="Gene3D" id="1.10.260.40">
    <property type="entry name" value="lambda repressor-like DNA-binding domains"/>
    <property type="match status" value="1"/>
</dbReference>
<dbReference type="CDD" id="cd00093">
    <property type="entry name" value="HTH_XRE"/>
    <property type="match status" value="1"/>
</dbReference>
<organism evidence="4">
    <name type="scientific">Candidatus Moduliflexus flocculans</name>
    <dbReference type="NCBI Taxonomy" id="1499966"/>
    <lineage>
        <taxon>Bacteria</taxon>
        <taxon>Candidatus Moduliflexota</taxon>
        <taxon>Candidatus Moduliflexia</taxon>
        <taxon>Candidatus Moduliflexales</taxon>
        <taxon>Candidatus Moduliflexaceae</taxon>
    </lineage>
</organism>
<evidence type="ECO:0000313" key="5">
    <source>
        <dbReference type="Proteomes" id="UP000030700"/>
    </source>
</evidence>
<dbReference type="PANTHER" id="PTHR36511:SF4">
    <property type="entry name" value="ANTITOXIN MQSA"/>
    <property type="match status" value="1"/>
</dbReference>
<dbReference type="InterPro" id="IPR010982">
    <property type="entry name" value="Lambda_DNA-bd_dom_sf"/>
</dbReference>
<dbReference type="InterPro" id="IPR052359">
    <property type="entry name" value="HTH-type_reg/antitoxin"/>
</dbReference>
<name>A0A081BSV1_9BACT</name>
<evidence type="ECO:0000256" key="2">
    <source>
        <dbReference type="ARBA" id="ARBA00023125"/>
    </source>
</evidence>
<keyword evidence="5" id="KW-1185">Reference proteome</keyword>
<evidence type="ECO:0000313" key="4">
    <source>
        <dbReference type="EMBL" id="GAK54482.1"/>
    </source>
</evidence>
<dbReference type="InterPro" id="IPR001387">
    <property type="entry name" value="Cro/C1-type_HTH"/>
</dbReference>
<keyword evidence="2" id="KW-0238">DNA-binding</keyword>
<dbReference type="AlphaFoldDB" id="A0A081BSV1"/>
<dbReference type="Proteomes" id="UP000030700">
    <property type="component" value="Unassembled WGS sequence"/>
</dbReference>
<keyword evidence="3" id="KW-0804">Transcription</keyword>
<reference evidence="4" key="1">
    <citation type="journal article" date="2015" name="PeerJ">
        <title>First genomic representation of candidate bacterial phylum KSB3 points to enhanced environmental sensing as a trigger of wastewater bulking.</title>
        <authorList>
            <person name="Sekiguchi Y."/>
            <person name="Ohashi A."/>
            <person name="Parks D.H."/>
            <person name="Yamauchi T."/>
            <person name="Tyson G.W."/>
            <person name="Hugenholtz P."/>
        </authorList>
    </citation>
    <scope>NUCLEOTIDE SEQUENCE [LARGE SCALE GENOMIC DNA]</scope>
</reference>
<evidence type="ECO:0000256" key="1">
    <source>
        <dbReference type="ARBA" id="ARBA00023015"/>
    </source>
</evidence>
<dbReference type="EMBL" id="DF820461">
    <property type="protein sequence ID" value="GAK54482.1"/>
    <property type="molecule type" value="Genomic_DNA"/>
</dbReference>
<protein>
    <submittedName>
        <fullName evidence="4">Transcriptional regulator, XRE family</fullName>
    </submittedName>
</protein>